<dbReference type="Gene3D" id="3.10.10.10">
    <property type="entry name" value="HIV Type 1 Reverse Transcriptase, subunit A, domain 1"/>
    <property type="match status" value="1"/>
</dbReference>
<comment type="caution">
    <text evidence="1">The sequence shown here is derived from an EMBL/GenBank/DDBJ whole genome shotgun (WGS) entry which is preliminary data.</text>
</comment>
<dbReference type="PANTHER" id="PTHR37984">
    <property type="entry name" value="PROTEIN CBG26694"/>
    <property type="match status" value="1"/>
</dbReference>
<keyword evidence="2" id="KW-1185">Reference proteome</keyword>
<organism evidence="1 2">
    <name type="scientific">Popillia japonica</name>
    <name type="common">Japanese beetle</name>
    <dbReference type="NCBI Taxonomy" id="7064"/>
    <lineage>
        <taxon>Eukaryota</taxon>
        <taxon>Metazoa</taxon>
        <taxon>Ecdysozoa</taxon>
        <taxon>Arthropoda</taxon>
        <taxon>Hexapoda</taxon>
        <taxon>Insecta</taxon>
        <taxon>Pterygota</taxon>
        <taxon>Neoptera</taxon>
        <taxon>Endopterygota</taxon>
        <taxon>Coleoptera</taxon>
        <taxon>Polyphaga</taxon>
        <taxon>Scarabaeiformia</taxon>
        <taxon>Scarabaeidae</taxon>
        <taxon>Rutelinae</taxon>
        <taxon>Popillia</taxon>
    </lineage>
</organism>
<evidence type="ECO:0008006" key="3">
    <source>
        <dbReference type="Google" id="ProtNLM"/>
    </source>
</evidence>
<dbReference type="SUPFAM" id="SSF56672">
    <property type="entry name" value="DNA/RNA polymerases"/>
    <property type="match status" value="1"/>
</dbReference>
<dbReference type="GO" id="GO:0071897">
    <property type="term" value="P:DNA biosynthetic process"/>
    <property type="evidence" value="ECO:0007669"/>
    <property type="project" value="UniProtKB-ARBA"/>
</dbReference>
<protein>
    <recommendedName>
        <fullName evidence="3">Reverse transcriptase</fullName>
    </recommendedName>
</protein>
<evidence type="ECO:0000313" key="2">
    <source>
        <dbReference type="Proteomes" id="UP001458880"/>
    </source>
</evidence>
<dbReference type="PANTHER" id="PTHR37984:SF5">
    <property type="entry name" value="PROTEIN NYNRIN-LIKE"/>
    <property type="match status" value="1"/>
</dbReference>
<proteinExistence type="predicted"/>
<gene>
    <name evidence="1" type="ORF">QE152_g3654</name>
</gene>
<accession>A0AAW1MZQ8</accession>
<dbReference type="InterPro" id="IPR043502">
    <property type="entry name" value="DNA/RNA_pol_sf"/>
</dbReference>
<reference evidence="1 2" key="1">
    <citation type="journal article" date="2024" name="BMC Genomics">
        <title>De novo assembly and annotation of Popillia japonica's genome with initial clues to its potential as an invasive pest.</title>
        <authorList>
            <person name="Cucini C."/>
            <person name="Boschi S."/>
            <person name="Funari R."/>
            <person name="Cardaioli E."/>
            <person name="Iannotti N."/>
            <person name="Marturano G."/>
            <person name="Paoli F."/>
            <person name="Bruttini M."/>
            <person name="Carapelli A."/>
            <person name="Frati F."/>
            <person name="Nardi F."/>
        </authorList>
    </citation>
    <scope>NUCLEOTIDE SEQUENCE [LARGE SCALE GENOMIC DNA]</scope>
    <source>
        <strain evidence="1">DMR45628</strain>
    </source>
</reference>
<evidence type="ECO:0000313" key="1">
    <source>
        <dbReference type="EMBL" id="KAK9753107.1"/>
    </source>
</evidence>
<dbReference type="InterPro" id="IPR050951">
    <property type="entry name" value="Retrovirus_Pol_polyprotein"/>
</dbReference>
<name>A0AAW1MZQ8_POPJA</name>
<sequence>MENLRPPREMSLEGDVVCNFRRWKQQFTIFMEASGAADSTEMSNERKAAILVIGELSVLYEIKLKSDVRPVVEPPRKIPISIVEGVKKELDMMESEKIIRKVTEPTEWCSSLVTVKKTEGLRLCLDPQNLNKAIVREWYQLPTFEMAGAKVFSIFRYTELC</sequence>
<dbReference type="EMBL" id="JASPKY010000015">
    <property type="protein sequence ID" value="KAK9753107.1"/>
    <property type="molecule type" value="Genomic_DNA"/>
</dbReference>
<dbReference type="AlphaFoldDB" id="A0AAW1MZQ8"/>
<dbReference type="Proteomes" id="UP001458880">
    <property type="component" value="Unassembled WGS sequence"/>
</dbReference>